<dbReference type="Proteomes" id="UP000663891">
    <property type="component" value="Unassembled WGS sequence"/>
</dbReference>
<dbReference type="OrthoDB" id="10010729at2759"/>
<accession>A0A814CZX7</accession>
<organism evidence="2 3">
    <name type="scientific">Adineta steineri</name>
    <dbReference type="NCBI Taxonomy" id="433720"/>
    <lineage>
        <taxon>Eukaryota</taxon>
        <taxon>Metazoa</taxon>
        <taxon>Spiralia</taxon>
        <taxon>Gnathifera</taxon>
        <taxon>Rotifera</taxon>
        <taxon>Eurotatoria</taxon>
        <taxon>Bdelloidea</taxon>
        <taxon>Adinetida</taxon>
        <taxon>Adinetidae</taxon>
        <taxon>Adineta</taxon>
    </lineage>
</organism>
<comment type="caution">
    <text evidence="2">The sequence shown here is derived from an EMBL/GenBank/DDBJ whole genome shotgun (WGS) entry which is preliminary data.</text>
</comment>
<evidence type="ECO:0000313" key="3">
    <source>
        <dbReference type="Proteomes" id="UP000663891"/>
    </source>
</evidence>
<keyword evidence="1" id="KW-0812">Transmembrane</keyword>
<reference evidence="2" key="1">
    <citation type="submission" date="2021-02" db="EMBL/GenBank/DDBJ databases">
        <authorList>
            <person name="Nowell W R."/>
        </authorList>
    </citation>
    <scope>NUCLEOTIDE SEQUENCE</scope>
</reference>
<evidence type="ECO:0000313" key="2">
    <source>
        <dbReference type="EMBL" id="CAF0947358.1"/>
    </source>
</evidence>
<name>A0A814CZX7_9BILA</name>
<dbReference type="EMBL" id="CAJNON010000089">
    <property type="protein sequence ID" value="CAF0947358.1"/>
    <property type="molecule type" value="Genomic_DNA"/>
</dbReference>
<keyword evidence="1" id="KW-0472">Membrane</keyword>
<feature type="transmembrane region" description="Helical" evidence="1">
    <location>
        <begin position="129"/>
        <end position="147"/>
    </location>
</feature>
<keyword evidence="1" id="KW-1133">Transmembrane helix</keyword>
<feature type="transmembrane region" description="Helical" evidence="1">
    <location>
        <begin position="35"/>
        <end position="56"/>
    </location>
</feature>
<dbReference type="AlphaFoldDB" id="A0A814CZX7"/>
<proteinExistence type="predicted"/>
<sequence length="153" mass="17204">MATRFSPKTLKDMTKSDLIELEKNRLEQLDRILTVGYAVIFTVTVALFLDAICLAVDELGLKVLGIEPKYLSTNIRWAVDDKIGSILIEILGFGISLPSQITFPAPDRSFAAVTLFTIKQIMVVFLPKWCIRIVPLFALLAIFTLDWDRKKTG</sequence>
<evidence type="ECO:0000256" key="1">
    <source>
        <dbReference type="SAM" id="Phobius"/>
    </source>
</evidence>
<gene>
    <name evidence="2" type="ORF">VCS650_LOCUS11864</name>
</gene>
<protein>
    <submittedName>
        <fullName evidence="2">Uncharacterized protein</fullName>
    </submittedName>
</protein>